<feature type="domain" description="CN hydrolase" evidence="2">
    <location>
        <begin position="17"/>
        <end position="303"/>
    </location>
</feature>
<protein>
    <recommendedName>
        <fullName evidence="2">CN hydrolase domain-containing protein</fullName>
    </recommendedName>
</protein>
<sequence length="324" mass="36154">MTNKIRIALAQTNPISVEVDLAESEKDKHVSPFPTLEHNLVDAARAVKDAAERGADVVVFPEYFLQGFYLTFPSRHLEAFLKRLAKSHRIGIVGSIVHGVLPETTEDPFPTSDPFTHLSAECSLPDRCTTSPEQQAWIDWLARNMTDKVENAGHPQAPILHNTAFYIDENGELIGELYLTPGEVDNKAFDTKWGKAGFLISQALADQGVKLIFAPTYWLSSDSQPYLDEWPHAPDYEYQLLQALCFTRSVETETVYIMVNPGQPTGATNDHMGGSGVWSPLRGKVEGSFEGHGVGTNIVEIDLDVLGRARELYKVQEDWKRTRK</sequence>
<dbReference type="Pfam" id="PF00795">
    <property type="entry name" value="CN_hydrolase"/>
    <property type="match status" value="1"/>
</dbReference>
<evidence type="ECO:0000256" key="1">
    <source>
        <dbReference type="ARBA" id="ARBA00022801"/>
    </source>
</evidence>
<reference evidence="3 4" key="1">
    <citation type="journal article" date="2012" name="Eukaryot. Cell">
        <title>Genome sequence of the Trichosporon asahii environmental strain CBS 8904.</title>
        <authorList>
            <person name="Yang R.Y."/>
            <person name="Li H.T."/>
            <person name="Zhu H."/>
            <person name="Zhou G.P."/>
            <person name="Wang M."/>
            <person name="Wang L."/>
        </authorList>
    </citation>
    <scope>NUCLEOTIDE SEQUENCE [LARGE SCALE GENOMIC DNA]</scope>
    <source>
        <strain evidence="3 4">CBS 8904</strain>
    </source>
</reference>
<name>K1WCQ7_TRIAC</name>
<evidence type="ECO:0000259" key="2">
    <source>
        <dbReference type="PROSITE" id="PS50263"/>
    </source>
</evidence>
<dbReference type="Proteomes" id="UP000006757">
    <property type="component" value="Unassembled WGS sequence"/>
</dbReference>
<dbReference type="AlphaFoldDB" id="K1WCQ7"/>
<keyword evidence="4" id="KW-1185">Reference proteome</keyword>
<dbReference type="InterPro" id="IPR036526">
    <property type="entry name" value="C-N_Hydrolase_sf"/>
</dbReference>
<dbReference type="eggNOG" id="KOG0806">
    <property type="taxonomic scope" value="Eukaryota"/>
</dbReference>
<dbReference type="Gene3D" id="3.60.110.10">
    <property type="entry name" value="Carbon-nitrogen hydrolase"/>
    <property type="match status" value="1"/>
</dbReference>
<evidence type="ECO:0000313" key="4">
    <source>
        <dbReference type="Proteomes" id="UP000006757"/>
    </source>
</evidence>
<dbReference type="SUPFAM" id="SSF56317">
    <property type="entry name" value="Carbon-nitrogen hydrolase"/>
    <property type="match status" value="1"/>
</dbReference>
<dbReference type="PANTHER" id="PTHR43674:SF16">
    <property type="entry name" value="CARBON-NITROGEN FAMILY, PUTATIVE (AFU_ORTHOLOGUE AFUA_5G02350)-RELATED"/>
    <property type="match status" value="1"/>
</dbReference>
<dbReference type="HOGENOM" id="CLU_030130_2_0_1"/>
<dbReference type="PROSITE" id="PS50263">
    <property type="entry name" value="CN_HYDROLASE"/>
    <property type="match status" value="1"/>
</dbReference>
<dbReference type="OMA" id="YWTPHDA"/>
<dbReference type="InParanoid" id="K1WCQ7"/>
<dbReference type="OrthoDB" id="412018at2759"/>
<comment type="caution">
    <text evidence="3">The sequence shown here is derived from an EMBL/GenBank/DDBJ whole genome shotgun (WGS) entry which is preliminary data.</text>
</comment>
<accession>K1WCQ7</accession>
<dbReference type="EMBL" id="AMBO01000372">
    <property type="protein sequence ID" value="EKC99413.1"/>
    <property type="molecule type" value="Genomic_DNA"/>
</dbReference>
<dbReference type="CDD" id="cd07197">
    <property type="entry name" value="nitrilase"/>
    <property type="match status" value="1"/>
</dbReference>
<dbReference type="STRING" id="1220162.K1WCQ7"/>
<dbReference type="InterPro" id="IPR003010">
    <property type="entry name" value="C-N_Hydrolase"/>
</dbReference>
<evidence type="ECO:0000313" key="3">
    <source>
        <dbReference type="EMBL" id="EKC99413.1"/>
    </source>
</evidence>
<organism evidence="3 4">
    <name type="scientific">Trichosporon asahii var. asahii (strain CBS 8904)</name>
    <name type="common">Yeast</name>
    <dbReference type="NCBI Taxonomy" id="1220162"/>
    <lineage>
        <taxon>Eukaryota</taxon>
        <taxon>Fungi</taxon>
        <taxon>Dikarya</taxon>
        <taxon>Basidiomycota</taxon>
        <taxon>Agaricomycotina</taxon>
        <taxon>Tremellomycetes</taxon>
        <taxon>Trichosporonales</taxon>
        <taxon>Trichosporonaceae</taxon>
        <taxon>Trichosporon</taxon>
    </lineage>
</organism>
<dbReference type="InterPro" id="IPR050345">
    <property type="entry name" value="Aliph_Amidase/BUP"/>
</dbReference>
<keyword evidence="1" id="KW-0378">Hydrolase</keyword>
<gene>
    <name evidence="3" type="ORF">A1Q2_06350</name>
</gene>
<dbReference type="GO" id="GO:0016811">
    <property type="term" value="F:hydrolase activity, acting on carbon-nitrogen (but not peptide) bonds, in linear amides"/>
    <property type="evidence" value="ECO:0007669"/>
    <property type="project" value="TreeGrafter"/>
</dbReference>
<proteinExistence type="predicted"/>
<dbReference type="PANTHER" id="PTHR43674">
    <property type="entry name" value="NITRILASE C965.09-RELATED"/>
    <property type="match status" value="1"/>
</dbReference>